<dbReference type="Proteomes" id="UP000006727">
    <property type="component" value="Chromosome 17"/>
</dbReference>
<reference evidence="1 3" key="1">
    <citation type="journal article" date="2008" name="Science">
        <title>The Physcomitrella genome reveals evolutionary insights into the conquest of land by plants.</title>
        <authorList>
            <person name="Rensing S."/>
            <person name="Lang D."/>
            <person name="Zimmer A."/>
            <person name="Terry A."/>
            <person name="Salamov A."/>
            <person name="Shapiro H."/>
            <person name="Nishiyama T."/>
            <person name="Perroud P.-F."/>
            <person name="Lindquist E."/>
            <person name="Kamisugi Y."/>
            <person name="Tanahashi T."/>
            <person name="Sakakibara K."/>
            <person name="Fujita T."/>
            <person name="Oishi K."/>
            <person name="Shin-I T."/>
            <person name="Kuroki Y."/>
            <person name="Toyoda A."/>
            <person name="Suzuki Y."/>
            <person name="Hashimoto A."/>
            <person name="Yamaguchi K."/>
            <person name="Sugano A."/>
            <person name="Kohara Y."/>
            <person name="Fujiyama A."/>
            <person name="Anterola A."/>
            <person name="Aoki S."/>
            <person name="Ashton N."/>
            <person name="Barbazuk W.B."/>
            <person name="Barker E."/>
            <person name="Bennetzen J."/>
            <person name="Bezanilla M."/>
            <person name="Blankenship R."/>
            <person name="Cho S.H."/>
            <person name="Dutcher S."/>
            <person name="Estelle M."/>
            <person name="Fawcett J.A."/>
            <person name="Gundlach H."/>
            <person name="Hanada K."/>
            <person name="Heyl A."/>
            <person name="Hicks K.A."/>
            <person name="Hugh J."/>
            <person name="Lohr M."/>
            <person name="Mayer K."/>
            <person name="Melkozernov A."/>
            <person name="Murata T."/>
            <person name="Nelson D."/>
            <person name="Pils B."/>
            <person name="Prigge M."/>
            <person name="Reiss B."/>
            <person name="Renner T."/>
            <person name="Rombauts S."/>
            <person name="Rushton P."/>
            <person name="Sanderfoot A."/>
            <person name="Schween G."/>
            <person name="Shiu S.-H."/>
            <person name="Stueber K."/>
            <person name="Theodoulou F.L."/>
            <person name="Tu H."/>
            <person name="Van de Peer Y."/>
            <person name="Verrier P.J."/>
            <person name="Waters E."/>
            <person name="Wood A."/>
            <person name="Yang L."/>
            <person name="Cove D."/>
            <person name="Cuming A."/>
            <person name="Hasebe M."/>
            <person name="Lucas S."/>
            <person name="Mishler D.B."/>
            <person name="Reski R."/>
            <person name="Grigoriev I."/>
            <person name="Quatrano R.S."/>
            <person name="Boore J.L."/>
        </authorList>
    </citation>
    <scope>NUCLEOTIDE SEQUENCE [LARGE SCALE GENOMIC DNA]</scope>
    <source>
        <strain evidence="2 3">cv. Gransden 2004</strain>
    </source>
</reference>
<dbReference type="EMBL" id="ABEU02000017">
    <property type="protein sequence ID" value="PNR35864.1"/>
    <property type="molecule type" value="Genomic_DNA"/>
</dbReference>
<accession>A0A2K1J2W5</accession>
<name>A0A2K1J2W5_PHYPA</name>
<reference evidence="2" key="3">
    <citation type="submission" date="2020-12" db="UniProtKB">
        <authorList>
            <consortium name="EnsemblPlants"/>
        </authorList>
    </citation>
    <scope>IDENTIFICATION</scope>
</reference>
<evidence type="ECO:0000313" key="2">
    <source>
        <dbReference type="EnsemblPlants" id="PAC:32906244.CDS.1"/>
    </source>
</evidence>
<keyword evidence="3" id="KW-1185">Reference proteome</keyword>
<protein>
    <submittedName>
        <fullName evidence="1 2">Uncharacterized protein</fullName>
    </submittedName>
</protein>
<sequence length="63" mass="6830">MKSLDIIQAKLGAHTSTVLIDALANLEQLMKPAVFFNGVNNLRCSPNVVTYATPSMGLQRLVD</sequence>
<evidence type="ECO:0000313" key="3">
    <source>
        <dbReference type="Proteomes" id="UP000006727"/>
    </source>
</evidence>
<proteinExistence type="predicted"/>
<dbReference type="Gramene" id="Pp3c17_6219V3.1">
    <property type="protein sequence ID" value="PAC:32906244.CDS.1"/>
    <property type="gene ID" value="Pp3c17_6219"/>
</dbReference>
<dbReference type="InParanoid" id="A0A2K1J2W5"/>
<organism evidence="1">
    <name type="scientific">Physcomitrium patens</name>
    <name type="common">Spreading-leaved earth moss</name>
    <name type="synonym">Physcomitrella patens</name>
    <dbReference type="NCBI Taxonomy" id="3218"/>
    <lineage>
        <taxon>Eukaryota</taxon>
        <taxon>Viridiplantae</taxon>
        <taxon>Streptophyta</taxon>
        <taxon>Embryophyta</taxon>
        <taxon>Bryophyta</taxon>
        <taxon>Bryophytina</taxon>
        <taxon>Bryopsida</taxon>
        <taxon>Funariidae</taxon>
        <taxon>Funariales</taxon>
        <taxon>Funariaceae</taxon>
        <taxon>Physcomitrium</taxon>
    </lineage>
</organism>
<dbReference type="EnsemblPlants" id="Pp3c17_6219V3.1">
    <property type="protein sequence ID" value="PAC:32906244.CDS.1"/>
    <property type="gene ID" value="Pp3c17_6219"/>
</dbReference>
<dbReference type="AlphaFoldDB" id="A0A2K1J2W5"/>
<reference evidence="1 3" key="2">
    <citation type="journal article" date="2018" name="Plant J.">
        <title>The Physcomitrella patens chromosome-scale assembly reveals moss genome structure and evolution.</title>
        <authorList>
            <person name="Lang D."/>
            <person name="Ullrich K.K."/>
            <person name="Murat F."/>
            <person name="Fuchs J."/>
            <person name="Jenkins J."/>
            <person name="Haas F.B."/>
            <person name="Piednoel M."/>
            <person name="Gundlach H."/>
            <person name="Van Bel M."/>
            <person name="Meyberg R."/>
            <person name="Vives C."/>
            <person name="Morata J."/>
            <person name="Symeonidi A."/>
            <person name="Hiss M."/>
            <person name="Muchero W."/>
            <person name="Kamisugi Y."/>
            <person name="Saleh O."/>
            <person name="Blanc G."/>
            <person name="Decker E.L."/>
            <person name="van Gessel N."/>
            <person name="Grimwood J."/>
            <person name="Hayes R.D."/>
            <person name="Graham S.W."/>
            <person name="Gunter L.E."/>
            <person name="McDaniel S.F."/>
            <person name="Hoernstein S.N.W."/>
            <person name="Larsson A."/>
            <person name="Li F.W."/>
            <person name="Perroud P.F."/>
            <person name="Phillips J."/>
            <person name="Ranjan P."/>
            <person name="Rokshar D.S."/>
            <person name="Rothfels C.J."/>
            <person name="Schneider L."/>
            <person name="Shu S."/>
            <person name="Stevenson D.W."/>
            <person name="Thummler F."/>
            <person name="Tillich M."/>
            <person name="Villarreal Aguilar J.C."/>
            <person name="Widiez T."/>
            <person name="Wong G.K."/>
            <person name="Wymore A."/>
            <person name="Zhang Y."/>
            <person name="Zimmer A.D."/>
            <person name="Quatrano R.S."/>
            <person name="Mayer K.F.X."/>
            <person name="Goodstein D."/>
            <person name="Casacuberta J.M."/>
            <person name="Vandepoele K."/>
            <person name="Reski R."/>
            <person name="Cuming A.C."/>
            <person name="Tuskan G.A."/>
            <person name="Maumus F."/>
            <person name="Salse J."/>
            <person name="Schmutz J."/>
            <person name="Rensing S.A."/>
        </authorList>
    </citation>
    <scope>NUCLEOTIDE SEQUENCE [LARGE SCALE GENOMIC DNA]</scope>
    <source>
        <strain evidence="2 3">cv. Gransden 2004</strain>
    </source>
</reference>
<evidence type="ECO:0000313" key="1">
    <source>
        <dbReference type="EMBL" id="PNR35864.1"/>
    </source>
</evidence>
<gene>
    <name evidence="1" type="ORF">PHYPA_021714</name>
</gene>